<feature type="binding site" evidence="5">
    <location>
        <position position="153"/>
    </location>
    <ligand>
        <name>Mo-molybdopterin</name>
        <dbReference type="ChEBI" id="CHEBI:71302"/>
    </ligand>
    <ligandPart>
        <name>Mo</name>
        <dbReference type="ChEBI" id="CHEBI:28685"/>
    </ligandPart>
</feature>
<comment type="catalytic activity">
    <reaction evidence="5">
        <text>L-methionyl-[protein] + a quinone + H2O = L-methionyl-(S)-S-oxide-[protein] + a quinol</text>
        <dbReference type="Rhea" id="RHEA:51292"/>
        <dbReference type="Rhea" id="RHEA-COMP:12313"/>
        <dbReference type="Rhea" id="RHEA-COMP:12315"/>
        <dbReference type="ChEBI" id="CHEBI:15377"/>
        <dbReference type="ChEBI" id="CHEBI:16044"/>
        <dbReference type="ChEBI" id="CHEBI:24646"/>
        <dbReference type="ChEBI" id="CHEBI:44120"/>
        <dbReference type="ChEBI" id="CHEBI:132124"/>
    </reaction>
</comment>
<evidence type="ECO:0000256" key="1">
    <source>
        <dbReference type="ARBA" id="ARBA00022505"/>
    </source>
</evidence>
<dbReference type="EC" id="1.8.5.-" evidence="5"/>
<dbReference type="InterPro" id="IPR000572">
    <property type="entry name" value="OxRdtase_Mopterin-bd_dom"/>
</dbReference>
<dbReference type="NCBIfam" id="NF003767">
    <property type="entry name" value="PRK05363.1"/>
    <property type="match status" value="1"/>
</dbReference>
<dbReference type="InterPro" id="IPR006311">
    <property type="entry name" value="TAT_signal"/>
</dbReference>
<accession>A0A8G2BF01</accession>
<reference evidence="7 8" key="1">
    <citation type="submission" date="2016-10" db="EMBL/GenBank/DDBJ databases">
        <authorList>
            <person name="Varghese N."/>
            <person name="Submissions S."/>
        </authorList>
    </citation>
    <scope>NUCLEOTIDE SEQUENCE [LARGE SCALE GENOMIC DNA]</scope>
    <source>
        <strain evidence="7 8">DSM 18839</strain>
    </source>
</reference>
<sequence>MLIKRPKGWELPERLATPESVYMNRRALLRGLGIGTVLAGTGALAACGDEASADNEAVQLADLPPDPSAGLYPVKRNERYTVDRPITEEDLATTYNNFYEFGSSKNIWRAAQDLPIRPWTVTLDGMVEQERTVAIDDLLAAMPLEERVYRHRCVEAWSMTVPWSGFALKSLVEYAKPLSSAKYVVMQTFQNSDIAPGQKQVWYPWPYVEGLTIEEATNELAFIATGLYGKPIPRQNGAPLRLAVPWKYGFKSVKSIVRFTFTDKRPVSFWEELQASEYGFWANVNPEVSHPRWSQASERVLGSGDKVPTLLYNGYGEYVADLYKGLEGESLYM</sequence>
<feature type="binding site" evidence="5">
    <location>
        <position position="241"/>
    </location>
    <ligand>
        <name>Mo-molybdopterin</name>
        <dbReference type="ChEBI" id="CHEBI:71302"/>
    </ligand>
</feature>
<comment type="PTM">
    <text evidence="5">Predicted to be exported by the Tat system. The position of the signal peptide cleavage has not been experimentally proven.</text>
</comment>
<evidence type="ECO:0000313" key="8">
    <source>
        <dbReference type="Proteomes" id="UP000198615"/>
    </source>
</evidence>
<dbReference type="SUPFAM" id="SSF56524">
    <property type="entry name" value="Oxidoreductase molybdopterin-binding domain"/>
    <property type="match status" value="1"/>
</dbReference>
<feature type="binding site" evidence="5">
    <location>
        <begin position="99"/>
        <end position="100"/>
    </location>
    <ligand>
        <name>Mo-molybdopterin</name>
        <dbReference type="ChEBI" id="CHEBI:71302"/>
    </ligand>
</feature>
<feature type="binding site" evidence="5">
    <location>
        <position position="236"/>
    </location>
    <ligand>
        <name>Mo-molybdopterin</name>
        <dbReference type="ChEBI" id="CHEBI:71302"/>
    </ligand>
</feature>
<keyword evidence="2 5" id="KW-0479">Metal-binding</keyword>
<dbReference type="InterPro" id="IPR022867">
    <property type="entry name" value="MsrP"/>
</dbReference>
<name>A0A8G2BF01_9PROT</name>
<proteinExistence type="inferred from homology"/>
<dbReference type="GO" id="GO:0043546">
    <property type="term" value="F:molybdopterin cofactor binding"/>
    <property type="evidence" value="ECO:0007669"/>
    <property type="project" value="UniProtKB-UniRule"/>
</dbReference>
<comment type="subunit">
    <text evidence="5">Heterodimer of a catalytic subunit (MsrP) and a heme-binding subunit (MsrQ).</text>
</comment>
<dbReference type="GO" id="GO:0046872">
    <property type="term" value="F:metal ion binding"/>
    <property type="evidence" value="ECO:0007669"/>
    <property type="project" value="UniProtKB-KW"/>
</dbReference>
<comment type="caution">
    <text evidence="7">The sequence shown here is derived from an EMBL/GenBank/DDBJ whole genome shotgun (WGS) entry which is preliminary data.</text>
</comment>
<keyword evidence="3 5" id="KW-0732">Signal</keyword>
<dbReference type="GO" id="GO:0030091">
    <property type="term" value="P:protein repair"/>
    <property type="evidence" value="ECO:0007669"/>
    <property type="project" value="UniProtKB-UniRule"/>
</dbReference>
<dbReference type="RefSeq" id="WP_093148405.1">
    <property type="nucleotide sequence ID" value="NZ_FNBW01000002.1"/>
</dbReference>
<dbReference type="Proteomes" id="UP000198615">
    <property type="component" value="Unassembled WGS sequence"/>
</dbReference>
<comment type="catalytic activity">
    <reaction evidence="5">
        <text>L-methionyl-[protein] + a quinone + H2O = L-methionyl-(R)-S-oxide-[protein] + a quinol</text>
        <dbReference type="Rhea" id="RHEA:51296"/>
        <dbReference type="Rhea" id="RHEA-COMP:12313"/>
        <dbReference type="Rhea" id="RHEA-COMP:12314"/>
        <dbReference type="ChEBI" id="CHEBI:15377"/>
        <dbReference type="ChEBI" id="CHEBI:16044"/>
        <dbReference type="ChEBI" id="CHEBI:24646"/>
        <dbReference type="ChEBI" id="CHEBI:45764"/>
        <dbReference type="ChEBI" id="CHEBI:132124"/>
    </reaction>
</comment>
<evidence type="ECO:0000256" key="5">
    <source>
        <dbReference type="HAMAP-Rule" id="MF_01206"/>
    </source>
</evidence>
<dbReference type="EMBL" id="FNBW01000002">
    <property type="protein sequence ID" value="SDF27601.1"/>
    <property type="molecule type" value="Genomic_DNA"/>
</dbReference>
<feature type="binding site" evidence="5">
    <location>
        <begin position="252"/>
        <end position="254"/>
    </location>
    <ligand>
        <name>Mo-molybdopterin</name>
        <dbReference type="ChEBI" id="CHEBI:71302"/>
    </ligand>
</feature>
<keyword evidence="8" id="KW-1185">Reference proteome</keyword>
<evidence type="ECO:0000256" key="2">
    <source>
        <dbReference type="ARBA" id="ARBA00022723"/>
    </source>
</evidence>
<comment type="cofactor">
    <cofactor evidence="5">
        <name>Mo-molybdopterin</name>
        <dbReference type="ChEBI" id="CHEBI:71302"/>
    </cofactor>
    <text evidence="5">Binds 1 Mo-molybdopterin (Mo-MPT) cofactor per subunit.</text>
</comment>
<feature type="binding site" evidence="5">
    <location>
        <position position="96"/>
    </location>
    <ligand>
        <name>Mo-molybdopterin</name>
        <dbReference type="ChEBI" id="CHEBI:71302"/>
    </ligand>
</feature>
<protein>
    <recommendedName>
        <fullName evidence="5">Protein-methionine-sulfoxide reductase catalytic subunit MsrP</fullName>
        <ecNumber evidence="5">1.8.5.-</ecNumber>
    </recommendedName>
</protein>
<keyword evidence="1 5" id="KW-0500">Molybdenum</keyword>
<keyword evidence="4 5" id="KW-0560">Oxidoreductase</keyword>
<evidence type="ECO:0000256" key="3">
    <source>
        <dbReference type="ARBA" id="ARBA00022729"/>
    </source>
</evidence>
<dbReference type="AlphaFoldDB" id="A0A8G2BF01"/>
<dbReference type="OrthoDB" id="9795587at2"/>
<evidence type="ECO:0000313" key="7">
    <source>
        <dbReference type="EMBL" id="SDF27601.1"/>
    </source>
</evidence>
<comment type="function">
    <text evidence="5">Part of the MsrPQ system that repairs oxidized periplasmic proteins containing methionine sulfoxide residues (Met-O), using respiratory chain electrons. Thus protects these proteins from oxidative-stress damage caused by reactive species of oxygen and chlorine generated by the host defense mechanisms. MsrPQ is essential for the maintenance of envelope integrity under bleach stress, rescuing a wide series of structurally unrelated periplasmic proteins from methionine oxidation. The catalytic subunit MsrP is non-stereospecific, being able to reduce both (R-) and (S-) diastereoisomers of methionine sulfoxide.</text>
</comment>
<feature type="domain" description="Oxidoreductase molybdopterin-binding" evidence="6">
    <location>
        <begin position="117"/>
        <end position="270"/>
    </location>
</feature>
<feature type="binding site" evidence="5">
    <location>
        <position position="188"/>
    </location>
    <ligand>
        <name>Mo-molybdopterin</name>
        <dbReference type="ChEBI" id="CHEBI:71302"/>
    </ligand>
</feature>
<dbReference type="PANTHER" id="PTHR43032">
    <property type="entry name" value="PROTEIN-METHIONINE-SULFOXIDE REDUCTASE"/>
    <property type="match status" value="1"/>
</dbReference>
<dbReference type="GO" id="GO:0016672">
    <property type="term" value="F:oxidoreductase activity, acting on a sulfur group of donors, quinone or similar compound as acceptor"/>
    <property type="evidence" value="ECO:0007669"/>
    <property type="project" value="UniProtKB-UniRule"/>
</dbReference>
<dbReference type="HAMAP" id="MF_01206">
    <property type="entry name" value="MsrP"/>
    <property type="match status" value="1"/>
</dbReference>
<dbReference type="PROSITE" id="PS51318">
    <property type="entry name" value="TAT"/>
    <property type="match status" value="1"/>
</dbReference>
<dbReference type="PANTHER" id="PTHR43032:SF3">
    <property type="entry name" value="PROTEIN-METHIONINE-SULFOXIDE REDUCTASE CATALYTIC SUBUNIT MSRP"/>
    <property type="match status" value="1"/>
</dbReference>
<dbReference type="Gene3D" id="3.90.420.10">
    <property type="entry name" value="Oxidoreductase, molybdopterin-binding domain"/>
    <property type="match status" value="1"/>
</dbReference>
<evidence type="ECO:0000259" key="6">
    <source>
        <dbReference type="Pfam" id="PF00174"/>
    </source>
</evidence>
<organism evidence="7 8">
    <name type="scientific">Thalassobaculum litoreum DSM 18839</name>
    <dbReference type="NCBI Taxonomy" id="1123362"/>
    <lineage>
        <taxon>Bacteria</taxon>
        <taxon>Pseudomonadati</taxon>
        <taxon>Pseudomonadota</taxon>
        <taxon>Alphaproteobacteria</taxon>
        <taxon>Rhodospirillales</taxon>
        <taxon>Thalassobaculaceae</taxon>
        <taxon>Thalassobaculum</taxon>
    </lineage>
</organism>
<dbReference type="Pfam" id="PF00174">
    <property type="entry name" value="Oxidored_molyb"/>
    <property type="match status" value="1"/>
</dbReference>
<comment type="similarity">
    <text evidence="5">Belongs to the MsrP family.</text>
</comment>
<gene>
    <name evidence="5" type="primary">msrP</name>
    <name evidence="7" type="ORF">SAMN05660686_00859</name>
</gene>
<dbReference type="InterPro" id="IPR036374">
    <property type="entry name" value="OxRdtase_Mopterin-bd_sf"/>
</dbReference>
<evidence type="ECO:0000256" key="4">
    <source>
        <dbReference type="ARBA" id="ARBA00023002"/>
    </source>
</evidence>